<reference evidence="1 2" key="1">
    <citation type="submission" date="2017-09" db="EMBL/GenBank/DDBJ databases">
        <title>Complete Genome sequence of Lysobacter capsici KNU-15.</title>
        <authorList>
            <person name="Kim M.-C."/>
            <person name="Yi H."/>
            <person name="Lee D.-W."/>
            <person name="Shin J.-H."/>
        </authorList>
    </citation>
    <scope>NUCLEOTIDE SEQUENCE [LARGE SCALE GENOMIC DNA]</scope>
    <source>
        <strain evidence="1 2">KNU-15</strain>
    </source>
</reference>
<evidence type="ECO:0000313" key="2">
    <source>
        <dbReference type="Proteomes" id="UP000218385"/>
    </source>
</evidence>
<protein>
    <submittedName>
        <fullName evidence="1">Uncharacterized protein</fullName>
    </submittedName>
</protein>
<dbReference type="EMBL" id="CP023466">
    <property type="protein sequence ID" value="ATE76568.1"/>
    <property type="molecule type" value="Genomic_DNA"/>
</dbReference>
<sequence>MSRLSTLIAEARSGLSIQERISHEKWAAIASQCGAAEIVEIERRIASLRAELETIEAWDGDTMEDINIAINHFSKLLRMAAGAL</sequence>
<dbReference type="Proteomes" id="UP000218385">
    <property type="component" value="Chromosome"/>
</dbReference>
<gene>
    <name evidence="1" type="ORF">CNN82_09085</name>
</gene>
<accession>A0AB33E8N5</accession>
<dbReference type="RefSeq" id="WP_028941045.1">
    <property type="nucleotide sequence ID" value="NZ_CP023466.1"/>
</dbReference>
<evidence type="ECO:0000313" key="1">
    <source>
        <dbReference type="EMBL" id="ATE76568.1"/>
    </source>
</evidence>
<organism evidence="1 2">
    <name type="scientific">Pseudomonas frederiksbergensis</name>
    <dbReference type="NCBI Taxonomy" id="104087"/>
    <lineage>
        <taxon>Bacteria</taxon>
        <taxon>Pseudomonadati</taxon>
        <taxon>Pseudomonadota</taxon>
        <taxon>Gammaproteobacteria</taxon>
        <taxon>Pseudomonadales</taxon>
        <taxon>Pseudomonadaceae</taxon>
        <taxon>Pseudomonas</taxon>
    </lineage>
</organism>
<dbReference type="AlphaFoldDB" id="A0AB33E8N5"/>
<name>A0AB33E8N5_9PSED</name>
<proteinExistence type="predicted"/>